<evidence type="ECO:0000256" key="1">
    <source>
        <dbReference type="SAM" id="MobiDB-lite"/>
    </source>
</evidence>
<accession>A0ABW3ZAV7</accession>
<feature type="region of interest" description="Disordered" evidence="1">
    <location>
        <begin position="1"/>
        <end position="27"/>
    </location>
</feature>
<sequence>RGPQTRADGRPIIRAAGAKDERAPRSKRGPLIAIAALGLIAAVLVGVAGREQIAGLFGGGNTETASVDAVKEPSTLAPAASNDQGKSGDRLLSDDAPAAAEPAQPAQTEVARAPEPTAPVQPETPQTTAPSAPAAQPQAGALVAQRAILYEEGSDQKSGDQVDGTVVWRTESVAAGQGQPLELALRGDADVPARGIRASVVIRRNVDSTLPASHTVEIQFKLPENFANAGVANVPGILMKADEAARGAPVQGLSVRVTSGFFLIGLSSIDNERVINEQLLRDRGWIDIPILYDNGRRAVLTLEKGTPGAQAFTDAFTAWQNASAGAPAPQP</sequence>
<feature type="non-terminal residue" evidence="3">
    <location>
        <position position="1"/>
    </location>
</feature>
<feature type="compositionally biased region" description="Low complexity" evidence="1">
    <location>
        <begin position="121"/>
        <end position="140"/>
    </location>
</feature>
<feature type="transmembrane region" description="Helical" evidence="2">
    <location>
        <begin position="31"/>
        <end position="49"/>
    </location>
</feature>
<feature type="region of interest" description="Disordered" evidence="1">
    <location>
        <begin position="76"/>
        <end position="140"/>
    </location>
</feature>
<protein>
    <recommendedName>
        <fullName evidence="5">Transcriptional regulator</fullName>
    </recommendedName>
</protein>
<evidence type="ECO:0000256" key="2">
    <source>
        <dbReference type="SAM" id="Phobius"/>
    </source>
</evidence>
<proteinExistence type="predicted"/>
<dbReference type="EMBL" id="JBHTMX010000170">
    <property type="protein sequence ID" value="MFD1333115.1"/>
    <property type="molecule type" value="Genomic_DNA"/>
</dbReference>
<keyword evidence="2" id="KW-0812">Transmembrane</keyword>
<evidence type="ECO:0000313" key="4">
    <source>
        <dbReference type="Proteomes" id="UP001597171"/>
    </source>
</evidence>
<organism evidence="3 4">
    <name type="scientific">Methylopila musalis</name>
    <dbReference type="NCBI Taxonomy" id="1134781"/>
    <lineage>
        <taxon>Bacteria</taxon>
        <taxon>Pseudomonadati</taxon>
        <taxon>Pseudomonadota</taxon>
        <taxon>Alphaproteobacteria</taxon>
        <taxon>Hyphomicrobiales</taxon>
        <taxon>Methylopilaceae</taxon>
        <taxon>Methylopila</taxon>
    </lineage>
</organism>
<feature type="compositionally biased region" description="Low complexity" evidence="1">
    <location>
        <begin position="96"/>
        <end position="107"/>
    </location>
</feature>
<keyword evidence="2" id="KW-0472">Membrane</keyword>
<feature type="compositionally biased region" description="Basic and acidic residues" evidence="1">
    <location>
        <begin position="7"/>
        <end position="24"/>
    </location>
</feature>
<evidence type="ECO:0000313" key="3">
    <source>
        <dbReference type="EMBL" id="MFD1333115.1"/>
    </source>
</evidence>
<evidence type="ECO:0008006" key="5">
    <source>
        <dbReference type="Google" id="ProtNLM"/>
    </source>
</evidence>
<dbReference type="Proteomes" id="UP001597171">
    <property type="component" value="Unassembled WGS sequence"/>
</dbReference>
<dbReference type="RefSeq" id="WP_378776379.1">
    <property type="nucleotide sequence ID" value="NZ_JBHTMX010000170.1"/>
</dbReference>
<reference evidence="4" key="1">
    <citation type="journal article" date="2019" name="Int. J. Syst. Evol. Microbiol.">
        <title>The Global Catalogue of Microorganisms (GCM) 10K type strain sequencing project: providing services to taxonomists for standard genome sequencing and annotation.</title>
        <authorList>
            <consortium name="The Broad Institute Genomics Platform"/>
            <consortium name="The Broad Institute Genome Sequencing Center for Infectious Disease"/>
            <person name="Wu L."/>
            <person name="Ma J."/>
        </authorList>
    </citation>
    <scope>NUCLEOTIDE SEQUENCE [LARGE SCALE GENOMIC DNA]</scope>
    <source>
        <strain evidence="4">CCUG 61696</strain>
    </source>
</reference>
<keyword evidence="2" id="KW-1133">Transmembrane helix</keyword>
<keyword evidence="4" id="KW-1185">Reference proteome</keyword>
<gene>
    <name evidence="3" type="ORF">ACFQ4O_14015</name>
</gene>
<comment type="caution">
    <text evidence="3">The sequence shown here is derived from an EMBL/GenBank/DDBJ whole genome shotgun (WGS) entry which is preliminary data.</text>
</comment>
<name>A0ABW3ZAV7_9HYPH</name>